<dbReference type="RefSeq" id="WP_124428124.1">
    <property type="nucleotide sequence ID" value="NZ_BHXC01000006.1"/>
</dbReference>
<name>A0A401QY80_STRNR</name>
<proteinExistence type="predicted"/>
<comment type="caution">
    <text evidence="2">The sequence shown here is derived from an EMBL/GenBank/DDBJ whole genome shotgun (WGS) entry which is preliminary data.</text>
</comment>
<dbReference type="AlphaFoldDB" id="A0A401QY80"/>
<sequence length="91" mass="10174">MRYEEHHIAGRRNSNTTIRLCVECHRRITACQGAVGVPLSGTTDDTQRTAAMVLGLLIIVETMANAYARRIAERYGLRPDTRTGYRTPRAA</sequence>
<reference evidence="2 3" key="1">
    <citation type="journal article" date="2019" name="Microbiol. Resour. Announc.">
        <title>Draft Genome Sequence of the Most Traditional epsilon-Poly-l-Lysine Producer, Streptomyces albulus NBRC14147.</title>
        <authorList>
            <person name="Yamanaka K."/>
            <person name="Hamano Y."/>
        </authorList>
    </citation>
    <scope>NUCLEOTIDE SEQUENCE [LARGE SCALE GENOMIC DNA]</scope>
    <source>
        <strain evidence="2 3">NBRC 14147</strain>
    </source>
</reference>
<keyword evidence="1" id="KW-1133">Transmembrane helix</keyword>
<accession>A0A401QY80</accession>
<evidence type="ECO:0000313" key="2">
    <source>
        <dbReference type="EMBL" id="GCB90324.1"/>
    </source>
</evidence>
<dbReference type="Proteomes" id="UP000288351">
    <property type="component" value="Unassembled WGS sequence"/>
</dbReference>
<keyword evidence="1" id="KW-0472">Membrane</keyword>
<protein>
    <submittedName>
        <fullName evidence="2">Uncharacterized protein</fullName>
    </submittedName>
</protein>
<gene>
    <name evidence="2" type="ORF">SALB_03028</name>
</gene>
<keyword evidence="1" id="KW-0812">Transmembrane</keyword>
<evidence type="ECO:0000313" key="3">
    <source>
        <dbReference type="Proteomes" id="UP000288351"/>
    </source>
</evidence>
<feature type="transmembrane region" description="Helical" evidence="1">
    <location>
        <begin position="49"/>
        <end position="68"/>
    </location>
</feature>
<organism evidence="2 3">
    <name type="scientific">Streptomyces noursei</name>
    <name type="common">Streptomyces albulus</name>
    <dbReference type="NCBI Taxonomy" id="1971"/>
    <lineage>
        <taxon>Bacteria</taxon>
        <taxon>Bacillati</taxon>
        <taxon>Actinomycetota</taxon>
        <taxon>Actinomycetes</taxon>
        <taxon>Kitasatosporales</taxon>
        <taxon>Streptomycetaceae</taxon>
        <taxon>Streptomyces</taxon>
    </lineage>
</organism>
<evidence type="ECO:0000256" key="1">
    <source>
        <dbReference type="SAM" id="Phobius"/>
    </source>
</evidence>
<dbReference type="EMBL" id="BHXC01000006">
    <property type="protein sequence ID" value="GCB90324.1"/>
    <property type="molecule type" value="Genomic_DNA"/>
</dbReference>